<evidence type="ECO:0000313" key="1">
    <source>
        <dbReference type="EMBL" id="KFN86540.1"/>
    </source>
</evidence>
<accession>A0A091BPZ4</accession>
<name>A0A091BPZ4_STREI</name>
<dbReference type="AlphaFoldDB" id="A0A091BPZ4"/>
<sequence>MKIAYRLSNKVMLVCNIKREQHEALLTRWLNGECITFNSSRGRALVVAIETLEEEE</sequence>
<evidence type="ECO:0000313" key="2">
    <source>
        <dbReference type="Proteomes" id="UP000029382"/>
    </source>
</evidence>
<comment type="caution">
    <text evidence="1">The sequence shown here is derived from an EMBL/GenBank/DDBJ whole genome shotgun (WGS) entry which is preliminary data.</text>
</comment>
<proteinExistence type="predicted"/>
<reference evidence="1 2" key="1">
    <citation type="journal article" date="2014" name="Genome Announc.">
        <title>Draft Genome Sequences of Streptococcus bovis Strains ATCC 33317 and JB1.</title>
        <authorList>
            <person name="Benahmed F.H."/>
            <person name="Gopinath G.R."/>
            <person name="Harbottle H."/>
            <person name="Cotta M.A."/>
            <person name="Luo Y."/>
            <person name="Henderson C."/>
            <person name="Teri P."/>
            <person name="Soppet D."/>
            <person name="Rasmussen M."/>
            <person name="Whitehead T.R."/>
            <person name="Davidson M."/>
        </authorList>
    </citation>
    <scope>NUCLEOTIDE SEQUENCE [LARGE SCALE GENOMIC DNA]</scope>
    <source>
        <strain evidence="1 2">JB1</strain>
    </source>
</reference>
<organism evidence="1 2">
    <name type="scientific">Streptococcus equinus JB1</name>
    <dbReference type="NCBI Taxonomy" id="1294274"/>
    <lineage>
        <taxon>Bacteria</taxon>
        <taxon>Bacillati</taxon>
        <taxon>Bacillota</taxon>
        <taxon>Bacilli</taxon>
        <taxon>Lactobacillales</taxon>
        <taxon>Streptococcaceae</taxon>
        <taxon>Streptococcus</taxon>
    </lineage>
</organism>
<gene>
    <name evidence="1" type="ORF">H702_09150</name>
</gene>
<protein>
    <submittedName>
        <fullName evidence="1">Uncharacterized protein</fullName>
    </submittedName>
</protein>
<dbReference type="Proteomes" id="UP000029382">
    <property type="component" value="Unassembled WGS sequence"/>
</dbReference>
<dbReference type="EMBL" id="AUZH01000033">
    <property type="protein sequence ID" value="KFN86540.1"/>
    <property type="molecule type" value="Genomic_DNA"/>
</dbReference>